<reference evidence="1" key="1">
    <citation type="submission" date="2019-08" db="EMBL/GenBank/DDBJ databases">
        <authorList>
            <person name="Kucharzyk K."/>
            <person name="Murdoch R.W."/>
            <person name="Higgins S."/>
            <person name="Loffler F."/>
        </authorList>
    </citation>
    <scope>NUCLEOTIDE SEQUENCE</scope>
</reference>
<name>A0A645J909_9ZZZZ</name>
<proteinExistence type="predicted"/>
<gene>
    <name evidence="1" type="ORF">SDC9_203677</name>
</gene>
<dbReference type="Gene3D" id="1.20.120.790">
    <property type="entry name" value="Heat shock protein 90, C-terminal domain"/>
    <property type="match status" value="1"/>
</dbReference>
<evidence type="ECO:0000313" key="1">
    <source>
        <dbReference type="EMBL" id="MPN55993.1"/>
    </source>
</evidence>
<sequence length="80" mass="9210">MFADVKPEETLVLNRSNGLVKNLLDMSEKEEKKEDVEMLSRHVYDLALMSHRPLTSEEMTSFIDRSNILLEKLSSLEAGR</sequence>
<dbReference type="SUPFAM" id="SSF110942">
    <property type="entry name" value="HSP90 C-terminal domain"/>
    <property type="match status" value="1"/>
</dbReference>
<organism evidence="1">
    <name type="scientific">bioreactor metagenome</name>
    <dbReference type="NCBI Taxonomy" id="1076179"/>
    <lineage>
        <taxon>unclassified sequences</taxon>
        <taxon>metagenomes</taxon>
        <taxon>ecological metagenomes</taxon>
    </lineage>
</organism>
<dbReference type="EMBL" id="VSSQ01125838">
    <property type="protein sequence ID" value="MPN55993.1"/>
    <property type="molecule type" value="Genomic_DNA"/>
</dbReference>
<accession>A0A645J909</accession>
<dbReference type="InterPro" id="IPR037196">
    <property type="entry name" value="HSP90_C"/>
</dbReference>
<protein>
    <submittedName>
        <fullName evidence="1">Uncharacterized protein</fullName>
    </submittedName>
</protein>
<dbReference type="AlphaFoldDB" id="A0A645J909"/>
<comment type="caution">
    <text evidence="1">The sequence shown here is derived from an EMBL/GenBank/DDBJ whole genome shotgun (WGS) entry which is preliminary data.</text>
</comment>